<evidence type="ECO:0000256" key="9">
    <source>
        <dbReference type="SAM" id="MobiDB-lite"/>
    </source>
</evidence>
<dbReference type="GO" id="GO:0005794">
    <property type="term" value="C:Golgi apparatus"/>
    <property type="evidence" value="ECO:0007669"/>
    <property type="project" value="TreeGrafter"/>
</dbReference>
<keyword evidence="6 8" id="KW-0175">Coiled coil</keyword>
<feature type="compositionally biased region" description="Acidic residues" evidence="9">
    <location>
        <begin position="340"/>
        <end position="350"/>
    </location>
</feature>
<feature type="compositionally biased region" description="Polar residues" evidence="9">
    <location>
        <begin position="238"/>
        <end position="254"/>
    </location>
</feature>
<evidence type="ECO:0000256" key="3">
    <source>
        <dbReference type="ARBA" id="ARBA00022692"/>
    </source>
</evidence>
<name>A0A8T2KG13_9PIPI</name>
<keyword evidence="12" id="KW-1185">Reference proteome</keyword>
<dbReference type="OrthoDB" id="9947543at2759"/>
<proteinExistence type="inferred from homology"/>
<keyword evidence="3 10" id="KW-0812">Transmembrane</keyword>
<keyword evidence="4" id="KW-0735">Signal-anchor</keyword>
<feature type="compositionally biased region" description="Basic and acidic residues" evidence="9">
    <location>
        <begin position="200"/>
        <end position="216"/>
    </location>
</feature>
<gene>
    <name evidence="11" type="ORF">GDO86_001484</name>
</gene>
<evidence type="ECO:0000256" key="10">
    <source>
        <dbReference type="SAM" id="Phobius"/>
    </source>
</evidence>
<keyword evidence="7 10" id="KW-0472">Membrane</keyword>
<evidence type="ECO:0000256" key="5">
    <source>
        <dbReference type="ARBA" id="ARBA00022989"/>
    </source>
</evidence>
<keyword evidence="5 10" id="KW-1133">Transmembrane helix</keyword>
<evidence type="ECO:0008006" key="13">
    <source>
        <dbReference type="Google" id="ProtNLM"/>
    </source>
</evidence>
<comment type="subcellular location">
    <subcellularLocation>
        <location evidence="1">Membrane</location>
        <topology evidence="1">Single-pass type II membrane protein</topology>
    </subcellularLocation>
</comment>
<evidence type="ECO:0000256" key="6">
    <source>
        <dbReference type="ARBA" id="ARBA00023054"/>
    </source>
</evidence>
<feature type="region of interest" description="Disordered" evidence="9">
    <location>
        <begin position="195"/>
        <end position="437"/>
    </location>
</feature>
<feature type="compositionally biased region" description="Basic and acidic residues" evidence="9">
    <location>
        <begin position="399"/>
        <end position="409"/>
    </location>
</feature>
<evidence type="ECO:0000256" key="8">
    <source>
        <dbReference type="SAM" id="Coils"/>
    </source>
</evidence>
<evidence type="ECO:0000256" key="7">
    <source>
        <dbReference type="ARBA" id="ARBA00023136"/>
    </source>
</evidence>
<reference evidence="11" key="1">
    <citation type="thesis" date="2020" institute="ProQuest LLC" country="789 East Eisenhower Parkway, Ann Arbor, MI, USA">
        <title>Comparative Genomics and Chromosome Evolution.</title>
        <authorList>
            <person name="Mudd A.B."/>
        </authorList>
    </citation>
    <scope>NUCLEOTIDE SEQUENCE</scope>
    <source>
        <strain evidence="11">Female2</strain>
        <tissue evidence="11">Blood</tissue>
    </source>
</reference>
<protein>
    <recommendedName>
        <fullName evidence="13">Golgi membrane protein 1</fullName>
    </recommendedName>
</protein>
<dbReference type="Proteomes" id="UP000812440">
    <property type="component" value="Chromosome 1"/>
</dbReference>
<dbReference type="PANTHER" id="PTHR15896:SF8">
    <property type="entry name" value="GOLGI MEMBRANE PROTEIN 1"/>
    <property type="match status" value="1"/>
</dbReference>
<evidence type="ECO:0000313" key="11">
    <source>
        <dbReference type="EMBL" id="KAG8455302.1"/>
    </source>
</evidence>
<dbReference type="PRINTS" id="PR02084">
    <property type="entry name" value="GOLM1CASC4"/>
</dbReference>
<accession>A0A8T2KG13</accession>
<comment type="caution">
    <text evidence="11">The sequence shown here is derived from an EMBL/GenBank/DDBJ whole genome shotgun (WGS) entry which is preliminary data.</text>
</comment>
<feature type="coiled-coil region" evidence="8">
    <location>
        <begin position="77"/>
        <end position="194"/>
    </location>
</feature>
<dbReference type="AlphaFoldDB" id="A0A8T2KG13"/>
<feature type="transmembrane region" description="Helical" evidence="10">
    <location>
        <begin position="33"/>
        <end position="51"/>
    </location>
</feature>
<evidence type="ECO:0000313" key="12">
    <source>
        <dbReference type="Proteomes" id="UP000812440"/>
    </source>
</evidence>
<feature type="compositionally biased region" description="Basic and acidic residues" evidence="9">
    <location>
        <begin position="425"/>
        <end position="437"/>
    </location>
</feature>
<dbReference type="InterPro" id="IPR026139">
    <property type="entry name" value="GOLM1/CASC4"/>
</dbReference>
<dbReference type="PANTHER" id="PTHR15896">
    <property type="entry name" value="GOLGI PHOSPHOPROTEIN 2/GP73-RELATED"/>
    <property type="match status" value="1"/>
</dbReference>
<sequence length="437" mass="49384">MRKLAGDTSTGFETAANMMGLGNGRRGMKAPPLLVAVLLACIFVLTINYWVTSSRCEELQTHVLDLEGRMRRAAVERGAVEQKKNDFEQKLEKQKEQINTIQSLHSSQLQNANVMCQSEKESLKTSISLKEKLLQESKDQLSSLQNNLKKLQFEYEQLQESQTKKLTFELAQCSNKMKELIEQCEEKLRRATGNGGNFIEEQKDGNITDDKVKTEQSKPTIPVEDLKWEDIALKGSPTEKQSINKASPSSQKQALPSPESGDKTKQKVQEKDASLEMPPLKEKEVEKIARNTQEPEEKFDAAGDMAINMDEEESLNAEEKAKQDTEIEEVDRENLLNMDGQEEEDQEEAAQAEQVADPVKQIVEQDLQDNYNGDEGNEAEPEADKQAELADNDQNVNDKNQENPRKDQELSNQEDDSPNDVVFDQGDKNKDHPNLKK</sequence>
<comment type="similarity">
    <text evidence="2">Belongs to the GOLM family.</text>
</comment>
<feature type="compositionally biased region" description="Basic and acidic residues" evidence="9">
    <location>
        <begin position="260"/>
        <end position="301"/>
    </location>
</feature>
<evidence type="ECO:0000256" key="1">
    <source>
        <dbReference type="ARBA" id="ARBA00004606"/>
    </source>
</evidence>
<dbReference type="EMBL" id="JAACNH010000001">
    <property type="protein sequence ID" value="KAG8455302.1"/>
    <property type="molecule type" value="Genomic_DNA"/>
</dbReference>
<dbReference type="GO" id="GO:0016020">
    <property type="term" value="C:membrane"/>
    <property type="evidence" value="ECO:0007669"/>
    <property type="project" value="UniProtKB-SubCell"/>
</dbReference>
<evidence type="ECO:0000256" key="4">
    <source>
        <dbReference type="ARBA" id="ARBA00022968"/>
    </source>
</evidence>
<organism evidence="11 12">
    <name type="scientific">Hymenochirus boettgeri</name>
    <name type="common">Congo dwarf clawed frog</name>
    <dbReference type="NCBI Taxonomy" id="247094"/>
    <lineage>
        <taxon>Eukaryota</taxon>
        <taxon>Metazoa</taxon>
        <taxon>Chordata</taxon>
        <taxon>Craniata</taxon>
        <taxon>Vertebrata</taxon>
        <taxon>Euteleostomi</taxon>
        <taxon>Amphibia</taxon>
        <taxon>Batrachia</taxon>
        <taxon>Anura</taxon>
        <taxon>Pipoidea</taxon>
        <taxon>Pipidae</taxon>
        <taxon>Pipinae</taxon>
        <taxon>Hymenochirus</taxon>
    </lineage>
</organism>
<evidence type="ECO:0000256" key="2">
    <source>
        <dbReference type="ARBA" id="ARBA00007474"/>
    </source>
</evidence>